<dbReference type="Pfam" id="PF00550">
    <property type="entry name" value="PP-binding"/>
    <property type="match status" value="1"/>
</dbReference>
<name>D2R0J6_PIRSD</name>
<dbReference type="InterPro" id="IPR006162">
    <property type="entry name" value="Ppantetheine_attach_site"/>
</dbReference>
<dbReference type="Gene3D" id="1.10.1200.10">
    <property type="entry name" value="ACP-like"/>
    <property type="match status" value="1"/>
</dbReference>
<evidence type="ECO:0000313" key="5">
    <source>
        <dbReference type="Proteomes" id="UP000001887"/>
    </source>
</evidence>
<dbReference type="InterPro" id="IPR036736">
    <property type="entry name" value="ACP-like_sf"/>
</dbReference>
<dbReference type="InterPro" id="IPR009081">
    <property type="entry name" value="PP-bd_ACP"/>
</dbReference>
<dbReference type="eggNOG" id="COG0236">
    <property type="taxonomic scope" value="Bacteria"/>
</dbReference>
<keyword evidence="5" id="KW-1185">Reference proteome</keyword>
<proteinExistence type="predicted"/>
<dbReference type="EMBL" id="CP001848">
    <property type="protein sequence ID" value="ADB14864.1"/>
    <property type="molecule type" value="Genomic_DNA"/>
</dbReference>
<evidence type="ECO:0000256" key="1">
    <source>
        <dbReference type="ARBA" id="ARBA00022450"/>
    </source>
</evidence>
<gene>
    <name evidence="4" type="ordered locus">Psta_0168</name>
</gene>
<evidence type="ECO:0000259" key="3">
    <source>
        <dbReference type="PROSITE" id="PS50075"/>
    </source>
</evidence>
<evidence type="ECO:0000313" key="4">
    <source>
        <dbReference type="EMBL" id="ADB14864.1"/>
    </source>
</evidence>
<protein>
    <submittedName>
        <fullName evidence="4">Phosphopantetheine-binding protein</fullName>
    </submittedName>
</protein>
<dbReference type="SMART" id="SM00823">
    <property type="entry name" value="PKS_PP"/>
    <property type="match status" value="1"/>
</dbReference>
<dbReference type="SUPFAM" id="SSF47336">
    <property type="entry name" value="ACP-like"/>
    <property type="match status" value="1"/>
</dbReference>
<dbReference type="PROSITE" id="PS00012">
    <property type="entry name" value="PHOSPHOPANTETHEINE"/>
    <property type="match status" value="1"/>
</dbReference>
<dbReference type="HOGENOM" id="CLU_1609289_0_0_0"/>
<sequence>MHQQTGLEASALAFLFLREPESFLNQGNFAVNHVTHFCPPQALDCLFCREAGASGAKSLLAEKTTRDSGARAPGLACPSCGLTQDEIESITARFRACASEVLETEIPKLSMHTTLNELGADSLATIELLVRIEQQFGVTINERTAEDFATVGDVVAFLARQSRRR</sequence>
<organism evidence="4 5">
    <name type="scientific">Pirellula staleyi (strain ATCC 27377 / DSM 6068 / ICPB 4128)</name>
    <name type="common">Pirella staleyi</name>
    <dbReference type="NCBI Taxonomy" id="530564"/>
    <lineage>
        <taxon>Bacteria</taxon>
        <taxon>Pseudomonadati</taxon>
        <taxon>Planctomycetota</taxon>
        <taxon>Planctomycetia</taxon>
        <taxon>Pirellulales</taxon>
        <taxon>Pirellulaceae</taxon>
        <taxon>Pirellula</taxon>
    </lineage>
</organism>
<keyword evidence="2" id="KW-0597">Phosphoprotein</keyword>
<dbReference type="PROSITE" id="PS50075">
    <property type="entry name" value="CARRIER"/>
    <property type="match status" value="1"/>
</dbReference>
<feature type="domain" description="Carrier" evidence="3">
    <location>
        <begin position="85"/>
        <end position="162"/>
    </location>
</feature>
<dbReference type="KEGG" id="psl:Psta_0168"/>
<dbReference type="AlphaFoldDB" id="D2R0J6"/>
<evidence type="ECO:0000256" key="2">
    <source>
        <dbReference type="ARBA" id="ARBA00022553"/>
    </source>
</evidence>
<reference evidence="4 5" key="1">
    <citation type="journal article" date="2009" name="Stand. Genomic Sci.">
        <title>Complete genome sequence of Pirellula staleyi type strain (ATCC 27377).</title>
        <authorList>
            <person name="Clum A."/>
            <person name="Tindall B.J."/>
            <person name="Sikorski J."/>
            <person name="Ivanova N."/>
            <person name="Mavrommatis K."/>
            <person name="Lucas S."/>
            <person name="Glavina del Rio T."/>
            <person name="Nolan M."/>
            <person name="Chen F."/>
            <person name="Tice H."/>
            <person name="Pitluck S."/>
            <person name="Cheng J.F."/>
            <person name="Chertkov O."/>
            <person name="Brettin T."/>
            <person name="Han C."/>
            <person name="Detter J.C."/>
            <person name="Kuske C."/>
            <person name="Bruce D."/>
            <person name="Goodwin L."/>
            <person name="Ovchinikova G."/>
            <person name="Pati A."/>
            <person name="Mikhailova N."/>
            <person name="Chen A."/>
            <person name="Palaniappan K."/>
            <person name="Land M."/>
            <person name="Hauser L."/>
            <person name="Chang Y.J."/>
            <person name="Jeffries C.D."/>
            <person name="Chain P."/>
            <person name="Rohde M."/>
            <person name="Goker M."/>
            <person name="Bristow J."/>
            <person name="Eisen J.A."/>
            <person name="Markowitz V."/>
            <person name="Hugenholtz P."/>
            <person name="Kyrpides N.C."/>
            <person name="Klenk H.P."/>
            <person name="Lapidus A."/>
        </authorList>
    </citation>
    <scope>NUCLEOTIDE SEQUENCE [LARGE SCALE GENOMIC DNA]</scope>
    <source>
        <strain evidence="5">ATCC 27377 / DSM 6068 / ICPB 4128</strain>
    </source>
</reference>
<accession>D2R0J6</accession>
<dbReference type="Proteomes" id="UP000001887">
    <property type="component" value="Chromosome"/>
</dbReference>
<dbReference type="STRING" id="530564.Psta_0168"/>
<dbReference type="GO" id="GO:0031177">
    <property type="term" value="F:phosphopantetheine binding"/>
    <property type="evidence" value="ECO:0007669"/>
    <property type="project" value="InterPro"/>
</dbReference>
<dbReference type="InterPro" id="IPR020806">
    <property type="entry name" value="PKS_PP-bd"/>
</dbReference>
<keyword evidence="1" id="KW-0596">Phosphopantetheine</keyword>